<evidence type="ECO:0000313" key="12">
    <source>
        <dbReference type="Proteomes" id="UP000178570"/>
    </source>
</evidence>
<dbReference type="InterPro" id="IPR050203">
    <property type="entry name" value="Trp-tRNA_synthetase"/>
</dbReference>
<dbReference type="Gene3D" id="1.10.240.10">
    <property type="entry name" value="Tyrosyl-Transfer RNA Synthetase"/>
    <property type="match status" value="1"/>
</dbReference>
<name>A0A1G1XLM3_9BACT</name>
<dbReference type="PROSITE" id="PS00178">
    <property type="entry name" value="AA_TRNA_LIGASE_I"/>
    <property type="match status" value="1"/>
</dbReference>
<dbReference type="GO" id="GO:0006436">
    <property type="term" value="P:tryptophanyl-tRNA aminoacylation"/>
    <property type="evidence" value="ECO:0007669"/>
    <property type="project" value="UniProtKB-UniRule"/>
</dbReference>
<evidence type="ECO:0000256" key="1">
    <source>
        <dbReference type="ARBA" id="ARBA00005594"/>
    </source>
</evidence>
<dbReference type="PANTHER" id="PTHR43766">
    <property type="entry name" value="TRYPTOPHAN--TRNA LIGASE, MITOCHONDRIAL"/>
    <property type="match status" value="1"/>
</dbReference>
<keyword evidence="5 10" id="KW-0067">ATP-binding</keyword>
<dbReference type="PRINTS" id="PR01039">
    <property type="entry name" value="TRNASYNTHTRP"/>
</dbReference>
<dbReference type="AlphaFoldDB" id="A0A1G1XLM3"/>
<reference evidence="11 12" key="1">
    <citation type="journal article" date="2016" name="Nat. Commun.">
        <title>Thousands of microbial genomes shed light on interconnected biogeochemical processes in an aquifer system.</title>
        <authorList>
            <person name="Anantharaman K."/>
            <person name="Brown C.T."/>
            <person name="Hug L.A."/>
            <person name="Sharon I."/>
            <person name="Castelle C.J."/>
            <person name="Probst A.J."/>
            <person name="Thomas B.C."/>
            <person name="Singh A."/>
            <person name="Wilkins M.J."/>
            <person name="Karaoz U."/>
            <person name="Brodie E.L."/>
            <person name="Williams K.H."/>
            <person name="Hubbard S.S."/>
            <person name="Banfield J.F."/>
        </authorList>
    </citation>
    <scope>NUCLEOTIDE SEQUENCE [LARGE SCALE GENOMIC DNA]</scope>
</reference>
<evidence type="ECO:0000256" key="10">
    <source>
        <dbReference type="RuleBase" id="RU363036"/>
    </source>
</evidence>
<dbReference type="CDD" id="cd00806">
    <property type="entry name" value="TrpRS_core"/>
    <property type="match status" value="1"/>
</dbReference>
<dbReference type="STRING" id="1797529.A2570_00635"/>
<evidence type="ECO:0000256" key="3">
    <source>
        <dbReference type="ARBA" id="ARBA00022598"/>
    </source>
</evidence>
<comment type="caution">
    <text evidence="11">The sequence shown here is derived from an EMBL/GenBank/DDBJ whole genome shotgun (WGS) entry which is preliminary data.</text>
</comment>
<dbReference type="PANTHER" id="PTHR43766:SF1">
    <property type="entry name" value="TRYPTOPHAN--TRNA LIGASE, MITOCHONDRIAL"/>
    <property type="match status" value="1"/>
</dbReference>
<evidence type="ECO:0000256" key="9">
    <source>
        <dbReference type="NCBIfam" id="TIGR00233"/>
    </source>
</evidence>
<evidence type="ECO:0000256" key="7">
    <source>
        <dbReference type="ARBA" id="ARBA00023146"/>
    </source>
</evidence>
<gene>
    <name evidence="11" type="ORF">A2570_00635</name>
</gene>
<evidence type="ECO:0000313" key="11">
    <source>
        <dbReference type="EMBL" id="OGY40983.1"/>
    </source>
</evidence>
<evidence type="ECO:0000256" key="6">
    <source>
        <dbReference type="ARBA" id="ARBA00022917"/>
    </source>
</evidence>
<dbReference type="FunFam" id="1.10.240.10:FF:000005">
    <property type="entry name" value="Tryptophan--tRNA ligase"/>
    <property type="match status" value="1"/>
</dbReference>
<keyword evidence="7 10" id="KW-0030">Aminoacyl-tRNA synthetase</keyword>
<dbReference type="InterPro" id="IPR001412">
    <property type="entry name" value="aa-tRNA-synth_I_CS"/>
</dbReference>
<dbReference type="GO" id="GO:0005524">
    <property type="term" value="F:ATP binding"/>
    <property type="evidence" value="ECO:0007669"/>
    <property type="project" value="UniProtKB-KW"/>
</dbReference>
<evidence type="ECO:0000256" key="4">
    <source>
        <dbReference type="ARBA" id="ARBA00022741"/>
    </source>
</evidence>
<dbReference type="EC" id="6.1.1.2" evidence="2 9"/>
<proteinExistence type="inferred from homology"/>
<dbReference type="SUPFAM" id="SSF52374">
    <property type="entry name" value="Nucleotidylyl transferase"/>
    <property type="match status" value="1"/>
</dbReference>
<dbReference type="InterPro" id="IPR002306">
    <property type="entry name" value="Trp-tRNA-ligase"/>
</dbReference>
<dbReference type="EMBL" id="MHHY01000003">
    <property type="protein sequence ID" value="OGY40983.1"/>
    <property type="molecule type" value="Genomic_DNA"/>
</dbReference>
<sequence>MNTRSTPKTKKRILTGDTPTGKLHLGHYVGSLENRIELQHKFDTYIMLANLHAYANHYYEADRINNDGHNVVLDNLAVGLDPNVATIFLESGVPEILELYSFFMTMVKHSRVMMNPTVKDEVKYKKLDPSVGFINYPILQAADILAFNADLVPVGEDQSPVIEQTREIAKDFNKTFGKTFVIPEAKIGRVARLCGTDGKPKMSKSGGNSILLSDDEKTLKEKVMSIYTDPKRIHATDPGKVAGNPVFIYHDAFNPNKDEVADLKSRYKKGAVGDIEVKQKLFMALNNFLEPIREKRKYFESRPKETKEILVEGTKKARKTAQETIEIFRENSKFLGLLR</sequence>
<keyword evidence="3 10" id="KW-0436">Ligase</keyword>
<keyword evidence="6 10" id="KW-0648">Protein biosynthesis</keyword>
<dbReference type="InterPro" id="IPR002305">
    <property type="entry name" value="aa-tRNA-synth_Ic"/>
</dbReference>
<organism evidence="11 12">
    <name type="scientific">Candidatus Brennerbacteria bacterium RIFOXYD1_FULL_41_16</name>
    <dbReference type="NCBI Taxonomy" id="1797529"/>
    <lineage>
        <taxon>Bacteria</taxon>
        <taxon>Candidatus Brenneribacteriota</taxon>
    </lineage>
</organism>
<dbReference type="GO" id="GO:0004830">
    <property type="term" value="F:tryptophan-tRNA ligase activity"/>
    <property type="evidence" value="ECO:0007669"/>
    <property type="project" value="UniProtKB-UniRule"/>
</dbReference>
<dbReference type="GO" id="GO:0005829">
    <property type="term" value="C:cytosol"/>
    <property type="evidence" value="ECO:0007669"/>
    <property type="project" value="TreeGrafter"/>
</dbReference>
<evidence type="ECO:0000256" key="5">
    <source>
        <dbReference type="ARBA" id="ARBA00022840"/>
    </source>
</evidence>
<dbReference type="NCBIfam" id="TIGR00233">
    <property type="entry name" value="trpS"/>
    <property type="match status" value="1"/>
</dbReference>
<dbReference type="InterPro" id="IPR014729">
    <property type="entry name" value="Rossmann-like_a/b/a_fold"/>
</dbReference>
<keyword evidence="4 10" id="KW-0547">Nucleotide-binding</keyword>
<evidence type="ECO:0000256" key="2">
    <source>
        <dbReference type="ARBA" id="ARBA00013161"/>
    </source>
</evidence>
<accession>A0A1G1XLM3</accession>
<dbReference type="Pfam" id="PF00579">
    <property type="entry name" value="tRNA-synt_1b"/>
    <property type="match status" value="1"/>
</dbReference>
<dbReference type="Gene3D" id="3.40.50.620">
    <property type="entry name" value="HUPs"/>
    <property type="match status" value="1"/>
</dbReference>
<evidence type="ECO:0000256" key="8">
    <source>
        <dbReference type="ARBA" id="ARBA00049929"/>
    </source>
</evidence>
<comment type="catalytic activity">
    <reaction evidence="8">
        <text>tRNA(Trp) + L-tryptophan + ATP = L-tryptophyl-tRNA(Trp) + AMP + diphosphate + H(+)</text>
        <dbReference type="Rhea" id="RHEA:24080"/>
        <dbReference type="Rhea" id="RHEA-COMP:9671"/>
        <dbReference type="Rhea" id="RHEA-COMP:9705"/>
        <dbReference type="ChEBI" id="CHEBI:15378"/>
        <dbReference type="ChEBI" id="CHEBI:30616"/>
        <dbReference type="ChEBI" id="CHEBI:33019"/>
        <dbReference type="ChEBI" id="CHEBI:57912"/>
        <dbReference type="ChEBI" id="CHEBI:78442"/>
        <dbReference type="ChEBI" id="CHEBI:78535"/>
        <dbReference type="ChEBI" id="CHEBI:456215"/>
        <dbReference type="EC" id="6.1.1.2"/>
    </reaction>
</comment>
<comment type="similarity">
    <text evidence="1 10">Belongs to the class-I aminoacyl-tRNA synthetase family.</text>
</comment>
<protein>
    <recommendedName>
        <fullName evidence="2 9">Tryptophan--tRNA ligase</fullName>
        <ecNumber evidence="2 9">6.1.1.2</ecNumber>
    </recommendedName>
</protein>
<dbReference type="Proteomes" id="UP000178570">
    <property type="component" value="Unassembled WGS sequence"/>
</dbReference>